<protein>
    <submittedName>
        <fullName evidence="1">Uncharacterized protein</fullName>
    </submittedName>
</protein>
<organism evidence="1 2">
    <name type="scientific">Pseudomonas abietaniphila</name>
    <dbReference type="NCBI Taxonomy" id="89065"/>
    <lineage>
        <taxon>Bacteria</taxon>
        <taxon>Pseudomonadati</taxon>
        <taxon>Pseudomonadota</taxon>
        <taxon>Gammaproteobacteria</taxon>
        <taxon>Pseudomonadales</taxon>
        <taxon>Pseudomonadaceae</taxon>
        <taxon>Pseudomonas</taxon>
    </lineage>
</organism>
<dbReference type="EMBL" id="FNCO01000013">
    <property type="protein sequence ID" value="SDI43421.1"/>
    <property type="molecule type" value="Genomic_DNA"/>
</dbReference>
<sequence>MVCWGNVTGLKPKASAEPVGANSFAMRWYIRQMTWRMYGSIANESAPTADSAQEGKI</sequence>
<reference evidence="2" key="1">
    <citation type="submission" date="2016-10" db="EMBL/GenBank/DDBJ databases">
        <authorList>
            <person name="Varghese N."/>
            <person name="Submissions S."/>
        </authorList>
    </citation>
    <scope>NUCLEOTIDE SEQUENCE [LARGE SCALE GENOMIC DNA]</scope>
    <source>
        <strain evidence="2">ATCC 700689</strain>
    </source>
</reference>
<dbReference type="AlphaFoldDB" id="A0A1G8KJ10"/>
<proteinExistence type="predicted"/>
<keyword evidence="2" id="KW-1185">Reference proteome</keyword>
<gene>
    <name evidence="1" type="ORF">SAMN05216605_113116</name>
</gene>
<dbReference type="Proteomes" id="UP000182894">
    <property type="component" value="Unassembled WGS sequence"/>
</dbReference>
<evidence type="ECO:0000313" key="1">
    <source>
        <dbReference type="EMBL" id="SDI43421.1"/>
    </source>
</evidence>
<accession>A0A1G8KJ10</accession>
<name>A0A1G8KJ10_9PSED</name>
<evidence type="ECO:0000313" key="2">
    <source>
        <dbReference type="Proteomes" id="UP000182894"/>
    </source>
</evidence>